<dbReference type="HOGENOM" id="CLU_1340902_0_0_5"/>
<organism evidence="1 2">
    <name type="scientific">Rhizobium rhizogenes (strain K84 / ATCC BAA-868)</name>
    <name type="common">Agrobacterium radiobacter</name>
    <dbReference type="NCBI Taxonomy" id="311403"/>
    <lineage>
        <taxon>Bacteria</taxon>
        <taxon>Pseudomonadati</taxon>
        <taxon>Pseudomonadota</taxon>
        <taxon>Alphaproteobacteria</taxon>
        <taxon>Hyphomicrobiales</taxon>
        <taxon>Rhizobiaceae</taxon>
        <taxon>Rhizobium/Agrobacterium group</taxon>
        <taxon>Rhizobium</taxon>
    </lineage>
</organism>
<dbReference type="eggNOG" id="ENOG50301SE">
    <property type="taxonomic scope" value="Bacteria"/>
</dbReference>
<dbReference type="KEGG" id="ara:Arad_3630"/>
<accession>B9J9D3</accession>
<dbReference type="STRING" id="311403.Arad_3630"/>
<gene>
    <name evidence="1" type="ordered locus">Arad_3630</name>
</gene>
<dbReference type="EMBL" id="CP000628">
    <property type="protein sequence ID" value="ACM27535.1"/>
    <property type="molecule type" value="Genomic_DNA"/>
</dbReference>
<protein>
    <submittedName>
        <fullName evidence="1">Uncharacterized protein</fullName>
    </submittedName>
</protein>
<sequence length="204" mass="22581">MTLLPILGPPHEWFTLKKAVHYCGKHYDTLRDWVQTYAIGRQSVKNSRVDVSIPGLEMVRCGDLEALELLRAGDRSHPRVRHYLDRLTELGVIVPPEAILARKPFPTTPNPNLAPEVVLSDQCSGSSDGSAAGITPSFELETHQMRDEGPHAKVAERIRAILRSEEGKFLPNLANVLAFDLDLSASESLKILEVAAKDKRASIQ</sequence>
<name>B9J9D3_RHIR8</name>
<evidence type="ECO:0000313" key="2">
    <source>
        <dbReference type="Proteomes" id="UP000001600"/>
    </source>
</evidence>
<proteinExistence type="predicted"/>
<dbReference type="AlphaFoldDB" id="B9J9D3"/>
<reference evidence="1 2" key="1">
    <citation type="journal article" date="2009" name="J. Bacteriol.">
        <title>Genome sequences of three Agrobacterium biovars help elucidate the evolution of multichromosome genomes in bacteria.</title>
        <authorList>
            <person name="Slater S.C."/>
            <person name="Goldman B.S."/>
            <person name="Goodner B."/>
            <person name="Setubal J.C."/>
            <person name="Farrand S.K."/>
            <person name="Nester E.W."/>
            <person name="Burr T.J."/>
            <person name="Banta L."/>
            <person name="Dickerman A.W."/>
            <person name="Paulsen I."/>
            <person name="Otten L."/>
            <person name="Suen G."/>
            <person name="Welch R."/>
            <person name="Almeida N.F."/>
            <person name="Arnold F."/>
            <person name="Burton O.T."/>
            <person name="Du Z."/>
            <person name="Ewing A."/>
            <person name="Godsy E."/>
            <person name="Heisel S."/>
            <person name="Houmiel K.L."/>
            <person name="Jhaveri J."/>
            <person name="Lu J."/>
            <person name="Miller N.M."/>
            <person name="Norton S."/>
            <person name="Chen Q."/>
            <person name="Phoolcharoen W."/>
            <person name="Ohlin V."/>
            <person name="Ondrusek D."/>
            <person name="Pride N."/>
            <person name="Stricklin S.L."/>
            <person name="Sun J."/>
            <person name="Wheeler C."/>
            <person name="Wilson L."/>
            <person name="Zhu H."/>
            <person name="Wood D.W."/>
        </authorList>
    </citation>
    <scope>NUCLEOTIDE SEQUENCE [LARGE SCALE GENOMIC DNA]</scope>
    <source>
        <strain evidence="2">K84 / ATCC BAA-868</strain>
    </source>
</reference>
<dbReference type="Proteomes" id="UP000001600">
    <property type="component" value="Chromosome 1"/>
</dbReference>
<evidence type="ECO:0000313" key="1">
    <source>
        <dbReference type="EMBL" id="ACM27535.1"/>
    </source>
</evidence>
<dbReference type="RefSeq" id="WP_012652213.1">
    <property type="nucleotide sequence ID" value="NC_011985.1"/>
</dbReference>